<keyword evidence="2" id="KW-1185">Reference proteome</keyword>
<name>A0ABS8SCP6_DATST</name>
<organism evidence="1 2">
    <name type="scientific">Datura stramonium</name>
    <name type="common">Jimsonweed</name>
    <name type="synonym">Common thornapple</name>
    <dbReference type="NCBI Taxonomy" id="4076"/>
    <lineage>
        <taxon>Eukaryota</taxon>
        <taxon>Viridiplantae</taxon>
        <taxon>Streptophyta</taxon>
        <taxon>Embryophyta</taxon>
        <taxon>Tracheophyta</taxon>
        <taxon>Spermatophyta</taxon>
        <taxon>Magnoliopsida</taxon>
        <taxon>eudicotyledons</taxon>
        <taxon>Gunneridae</taxon>
        <taxon>Pentapetalae</taxon>
        <taxon>asterids</taxon>
        <taxon>lamiids</taxon>
        <taxon>Solanales</taxon>
        <taxon>Solanaceae</taxon>
        <taxon>Solanoideae</taxon>
        <taxon>Datureae</taxon>
        <taxon>Datura</taxon>
    </lineage>
</organism>
<sequence>MAPKPRNRKGVASSSHGSKRLHTLGLGFVFNDLGECNLNMVWESLANWDPKERTNQVKLEGKLLSFRP</sequence>
<dbReference type="EMBL" id="JACEIK010000411">
    <property type="protein sequence ID" value="MCD7456613.1"/>
    <property type="molecule type" value="Genomic_DNA"/>
</dbReference>
<reference evidence="1 2" key="1">
    <citation type="journal article" date="2021" name="BMC Genomics">
        <title>Datura genome reveals duplications of psychoactive alkaloid biosynthetic genes and high mutation rate following tissue culture.</title>
        <authorList>
            <person name="Rajewski A."/>
            <person name="Carter-House D."/>
            <person name="Stajich J."/>
            <person name="Litt A."/>
        </authorList>
    </citation>
    <scope>NUCLEOTIDE SEQUENCE [LARGE SCALE GENOMIC DNA]</scope>
    <source>
        <strain evidence="1">AR-01</strain>
    </source>
</reference>
<comment type="caution">
    <text evidence="1">The sequence shown here is derived from an EMBL/GenBank/DDBJ whole genome shotgun (WGS) entry which is preliminary data.</text>
</comment>
<dbReference type="Proteomes" id="UP000823775">
    <property type="component" value="Unassembled WGS sequence"/>
</dbReference>
<accession>A0ABS8SCP6</accession>
<evidence type="ECO:0000313" key="1">
    <source>
        <dbReference type="EMBL" id="MCD7456613.1"/>
    </source>
</evidence>
<protein>
    <submittedName>
        <fullName evidence="1">Uncharacterized protein</fullName>
    </submittedName>
</protein>
<evidence type="ECO:0000313" key="2">
    <source>
        <dbReference type="Proteomes" id="UP000823775"/>
    </source>
</evidence>
<proteinExistence type="predicted"/>
<gene>
    <name evidence="1" type="ORF">HAX54_032393</name>
</gene>